<feature type="compositionally biased region" description="Polar residues" evidence="1">
    <location>
        <begin position="18"/>
        <end position="29"/>
    </location>
</feature>
<comment type="caution">
    <text evidence="2">The sequence shown here is derived from an EMBL/GenBank/DDBJ whole genome shotgun (WGS) entry which is preliminary data.</text>
</comment>
<keyword evidence="3" id="KW-1185">Reference proteome</keyword>
<gene>
    <name evidence="2" type="ORF">HPULCUR_004667</name>
</gene>
<name>A0ABP9XWV2_9FUNG</name>
<dbReference type="Proteomes" id="UP001476247">
    <property type="component" value="Unassembled WGS sequence"/>
</dbReference>
<organism evidence="2 3">
    <name type="scientific">Helicostylum pulchrum</name>
    <dbReference type="NCBI Taxonomy" id="562976"/>
    <lineage>
        <taxon>Eukaryota</taxon>
        <taxon>Fungi</taxon>
        <taxon>Fungi incertae sedis</taxon>
        <taxon>Mucoromycota</taxon>
        <taxon>Mucoromycotina</taxon>
        <taxon>Mucoromycetes</taxon>
        <taxon>Mucorales</taxon>
        <taxon>Mucorineae</taxon>
        <taxon>Mucoraceae</taxon>
        <taxon>Helicostylum</taxon>
    </lineage>
</organism>
<sequence>MSKKNNTRKFSPLKKSDQNGNGIPTSNPNDVLDREVAAPDSTIVEADQANKPVSSYSFFSRVLSIPLVRDGSSIVQHYANQNSVSRFALNKAESTIKMAASIASPYTEKYKHHLLKADQMGCQSLDVVENKFPVVRQDTGELFTTVKQSPQRVYKDVREKMTHAVQVPVHHATEIVNRYLPAVEQQQQSDRAVVDENRKLLSLVNEFRERLTHRVTTQLQSIPHSKADVARLAETNQLLQEAFQSIQKANTRLQDFVISVKGGYTSTQIKANQRINELTVDLIKRLDSAAAYVKERQMISNLPSSLHVVVNPLVNFASNEYEIVRTEMLKDDVAPLKKATNIMHLTQEYVLPLIHNSIQGVQEQVRHYSNYANNSKVVQDVRSTFGLVTVKA</sequence>
<protein>
    <submittedName>
        <fullName evidence="2">Uncharacterized protein</fullName>
    </submittedName>
</protein>
<accession>A0ABP9XWV2</accession>
<proteinExistence type="predicted"/>
<dbReference type="EMBL" id="BAABUJ010000012">
    <property type="protein sequence ID" value="GAA5799257.1"/>
    <property type="molecule type" value="Genomic_DNA"/>
</dbReference>
<dbReference type="PANTHER" id="PTHR14024">
    <property type="entry name" value="PERILIPIN"/>
    <property type="match status" value="1"/>
</dbReference>
<dbReference type="PANTHER" id="PTHR14024:SF49">
    <property type="entry name" value="LIPID STORAGE DROPLETS SURFACE-BINDING PROTEIN 1"/>
    <property type="match status" value="1"/>
</dbReference>
<reference evidence="2 3" key="1">
    <citation type="submission" date="2024-04" db="EMBL/GenBank/DDBJ databases">
        <title>genome sequences of Mucor flavus KT1a and Helicostylum pulchrum KT1b strains isolation_sourced from the surface of a dry-aged beef.</title>
        <authorList>
            <person name="Toyotome T."/>
            <person name="Hosono M."/>
            <person name="Torimaru M."/>
            <person name="Fukuda K."/>
            <person name="Mikami N."/>
        </authorList>
    </citation>
    <scope>NUCLEOTIDE SEQUENCE [LARGE SCALE GENOMIC DNA]</scope>
    <source>
        <strain evidence="2 3">KT1b</strain>
    </source>
</reference>
<evidence type="ECO:0000313" key="3">
    <source>
        <dbReference type="Proteomes" id="UP001476247"/>
    </source>
</evidence>
<feature type="region of interest" description="Disordered" evidence="1">
    <location>
        <begin position="1"/>
        <end position="32"/>
    </location>
</feature>
<evidence type="ECO:0000256" key="1">
    <source>
        <dbReference type="SAM" id="MobiDB-lite"/>
    </source>
</evidence>
<evidence type="ECO:0000313" key="2">
    <source>
        <dbReference type="EMBL" id="GAA5799257.1"/>
    </source>
</evidence>